<feature type="transmembrane region" description="Helical" evidence="1">
    <location>
        <begin position="54"/>
        <end position="75"/>
    </location>
</feature>
<dbReference type="STRING" id="1714355.BTO28_13980"/>
<dbReference type="PANTHER" id="PTHR36834">
    <property type="entry name" value="MEMBRANE PROTEIN-RELATED"/>
    <property type="match status" value="1"/>
</dbReference>
<dbReference type="AlphaFoldDB" id="A0A1V2A599"/>
<dbReference type="OrthoDB" id="4822551at2"/>
<keyword evidence="4" id="KW-1185">Reference proteome</keyword>
<dbReference type="InterPro" id="IPR006976">
    <property type="entry name" value="VanZ-like"/>
</dbReference>
<reference evidence="3 4" key="1">
    <citation type="submission" date="2016-12" db="EMBL/GenBank/DDBJ databases">
        <title>Domibacillus sp. SAB 38T whole genome sequencing.</title>
        <authorList>
            <person name="Verma A."/>
            <person name="Ojha A.K."/>
            <person name="Krishnamurthi S."/>
        </authorList>
    </citation>
    <scope>NUCLEOTIDE SEQUENCE [LARGE SCALE GENOMIC DNA]</scope>
    <source>
        <strain evidence="3 4">SAB 38</strain>
    </source>
</reference>
<evidence type="ECO:0000313" key="3">
    <source>
        <dbReference type="EMBL" id="OMP66110.1"/>
    </source>
</evidence>
<dbReference type="EMBL" id="MSFI01000025">
    <property type="protein sequence ID" value="OMP66110.1"/>
    <property type="molecule type" value="Genomic_DNA"/>
</dbReference>
<gene>
    <name evidence="3" type="ORF">BTO28_13980</name>
</gene>
<feature type="domain" description="VanZ-like" evidence="2">
    <location>
        <begin position="15"/>
        <end position="126"/>
    </location>
</feature>
<organism evidence="3 4">
    <name type="scientific">Domibacillus epiphyticus</name>
    <dbReference type="NCBI Taxonomy" id="1714355"/>
    <lineage>
        <taxon>Bacteria</taxon>
        <taxon>Bacillati</taxon>
        <taxon>Bacillota</taxon>
        <taxon>Bacilli</taxon>
        <taxon>Bacillales</taxon>
        <taxon>Bacillaceae</taxon>
        <taxon>Domibacillus</taxon>
    </lineage>
</organism>
<feature type="transmembrane region" description="Helical" evidence="1">
    <location>
        <begin position="111"/>
        <end position="129"/>
    </location>
</feature>
<evidence type="ECO:0000313" key="4">
    <source>
        <dbReference type="Proteomes" id="UP000188613"/>
    </source>
</evidence>
<dbReference type="RefSeq" id="WP_076767323.1">
    <property type="nucleotide sequence ID" value="NZ_MSFI01000025.1"/>
</dbReference>
<feature type="transmembrane region" description="Helical" evidence="1">
    <location>
        <begin position="82"/>
        <end position="99"/>
    </location>
</feature>
<accession>A0A1V2A599</accession>
<sequence>MTGTSGKKLALLLSIVPILYFTIFPHATLGIGVREGGVKVHAFTSIQFELSKGFFINTVGNVVLFVPFGFFLSILNRDFLKTAAIGALFSIMIEIIQLWLPNRWTDIDDVILNTLGTIIGYLFASFYLLNLKSFINRI</sequence>
<keyword evidence="1" id="KW-0472">Membrane</keyword>
<name>A0A1V2A599_9BACI</name>
<evidence type="ECO:0000256" key="1">
    <source>
        <dbReference type="SAM" id="Phobius"/>
    </source>
</evidence>
<keyword evidence="1" id="KW-1133">Transmembrane helix</keyword>
<dbReference type="InterPro" id="IPR053150">
    <property type="entry name" value="Teicoplanin_resist-assoc"/>
</dbReference>
<dbReference type="Pfam" id="PF04892">
    <property type="entry name" value="VanZ"/>
    <property type="match status" value="1"/>
</dbReference>
<dbReference type="Proteomes" id="UP000188613">
    <property type="component" value="Unassembled WGS sequence"/>
</dbReference>
<evidence type="ECO:0000259" key="2">
    <source>
        <dbReference type="Pfam" id="PF04892"/>
    </source>
</evidence>
<comment type="caution">
    <text evidence="3">The sequence shown here is derived from an EMBL/GenBank/DDBJ whole genome shotgun (WGS) entry which is preliminary data.</text>
</comment>
<protein>
    <recommendedName>
        <fullName evidence="2">VanZ-like domain-containing protein</fullName>
    </recommendedName>
</protein>
<proteinExistence type="predicted"/>
<dbReference type="PANTHER" id="PTHR36834:SF1">
    <property type="entry name" value="INTEGRAL MEMBRANE PROTEIN"/>
    <property type="match status" value="1"/>
</dbReference>
<keyword evidence="1" id="KW-0812">Transmembrane</keyword>